<dbReference type="RefSeq" id="WP_054785670.1">
    <property type="nucleotide sequence ID" value="NZ_FPBD01000004.1"/>
</dbReference>
<dbReference type="InterPro" id="IPR006860">
    <property type="entry name" value="FecR"/>
</dbReference>
<evidence type="ECO:0000313" key="4">
    <source>
        <dbReference type="EMBL" id="SFT91484.1"/>
    </source>
</evidence>
<evidence type="ECO:0000259" key="2">
    <source>
        <dbReference type="Pfam" id="PF04773"/>
    </source>
</evidence>
<feature type="domain" description="FecR N-terminal" evidence="3">
    <location>
        <begin position="16"/>
        <end position="57"/>
    </location>
</feature>
<keyword evidence="1" id="KW-1133">Transmembrane helix</keyword>
<keyword evidence="1" id="KW-0812">Transmembrane</keyword>
<evidence type="ECO:0000256" key="1">
    <source>
        <dbReference type="SAM" id="Phobius"/>
    </source>
</evidence>
<dbReference type="Pfam" id="PF16220">
    <property type="entry name" value="DUF4880"/>
    <property type="match status" value="1"/>
</dbReference>
<organism evidence="4 5">
    <name type="scientific">Pseudovibrio denitrificans</name>
    <dbReference type="NCBI Taxonomy" id="258256"/>
    <lineage>
        <taxon>Bacteria</taxon>
        <taxon>Pseudomonadati</taxon>
        <taxon>Pseudomonadota</taxon>
        <taxon>Alphaproteobacteria</taxon>
        <taxon>Hyphomicrobiales</taxon>
        <taxon>Stappiaceae</taxon>
        <taxon>Pseudovibrio</taxon>
    </lineage>
</organism>
<evidence type="ECO:0000313" key="5">
    <source>
        <dbReference type="Proteomes" id="UP000183371"/>
    </source>
</evidence>
<feature type="domain" description="FecR protein" evidence="2">
    <location>
        <begin position="124"/>
        <end position="216"/>
    </location>
</feature>
<dbReference type="InterPro" id="IPR012373">
    <property type="entry name" value="Ferrdict_sens_TM"/>
</dbReference>
<reference evidence="5" key="1">
    <citation type="submission" date="2016-10" db="EMBL/GenBank/DDBJ databases">
        <authorList>
            <person name="Varghese N."/>
            <person name="Submissions S."/>
        </authorList>
    </citation>
    <scope>NUCLEOTIDE SEQUENCE [LARGE SCALE GENOMIC DNA]</scope>
    <source>
        <strain evidence="5">DSM 17465</strain>
    </source>
</reference>
<keyword evidence="1" id="KW-0472">Membrane</keyword>
<gene>
    <name evidence="4" type="ORF">SAMN05444141_104415</name>
</gene>
<name>A0A1I7BWD0_9HYPH</name>
<proteinExistence type="predicted"/>
<dbReference type="PANTHER" id="PTHR30273:SF2">
    <property type="entry name" value="PROTEIN FECR"/>
    <property type="match status" value="1"/>
</dbReference>
<feature type="transmembrane region" description="Helical" evidence="1">
    <location>
        <begin position="96"/>
        <end position="123"/>
    </location>
</feature>
<dbReference type="PANTHER" id="PTHR30273">
    <property type="entry name" value="PERIPLASMIC SIGNAL SENSOR AND SIGMA FACTOR ACTIVATOR FECR-RELATED"/>
    <property type="match status" value="1"/>
</dbReference>
<dbReference type="Gene3D" id="2.60.120.1440">
    <property type="match status" value="1"/>
</dbReference>
<dbReference type="AlphaFoldDB" id="A0A1I7BWD0"/>
<dbReference type="Gene3D" id="3.55.50.30">
    <property type="match status" value="1"/>
</dbReference>
<dbReference type="InterPro" id="IPR032623">
    <property type="entry name" value="FecR_N"/>
</dbReference>
<evidence type="ECO:0000259" key="3">
    <source>
        <dbReference type="Pfam" id="PF16220"/>
    </source>
</evidence>
<dbReference type="GO" id="GO:0016989">
    <property type="term" value="F:sigma factor antagonist activity"/>
    <property type="evidence" value="ECO:0007669"/>
    <property type="project" value="TreeGrafter"/>
</dbReference>
<protein>
    <submittedName>
        <fullName evidence="4">FecR family protein</fullName>
    </submittedName>
</protein>
<dbReference type="Pfam" id="PF04773">
    <property type="entry name" value="FecR"/>
    <property type="match status" value="1"/>
</dbReference>
<dbReference type="PIRSF" id="PIRSF018266">
    <property type="entry name" value="FecR"/>
    <property type="match status" value="1"/>
</dbReference>
<keyword evidence="5" id="KW-1185">Reference proteome</keyword>
<dbReference type="EMBL" id="FPBD01000004">
    <property type="protein sequence ID" value="SFT91484.1"/>
    <property type="molecule type" value="Genomic_DNA"/>
</dbReference>
<sequence>MTLADFRKEVSSSVEDAAISWFILLEEYPEDLKLWEEFDDWFLQDPTHQEAWLEVSQTSEVLGQLELSSTEQGPKQGIDVEPAFASHNFFARSKMVFAAGFSFLLLLCIGLTVPQHLTVWLYADHKTEVAQTKEVELEDGSTIYLSAYSAIDLDFTDEMRKVSLLRGEALFDVARDEERPFVVTAGDTTTKVLGTRFNVNKGLSAVSVGVEHGHVQVVGSSDVNEVIELRDADWARMHEDRHPDIRSQNAEYIAAWQRGKLYVDDQSFEEVLFKLRRFMKTPVLVLDPRINSKRVTGVFDLSKPRQSLNAIVAAHTVKLRDFDFFITISKI</sequence>
<accession>A0A1I7BWD0</accession>
<dbReference type="Proteomes" id="UP000183371">
    <property type="component" value="Unassembled WGS sequence"/>
</dbReference>